<dbReference type="InterPro" id="IPR000073">
    <property type="entry name" value="AB_hydrolase_1"/>
</dbReference>
<dbReference type="GO" id="GO:0047372">
    <property type="term" value="F:monoacylglycerol lipase activity"/>
    <property type="evidence" value="ECO:0007669"/>
    <property type="project" value="TreeGrafter"/>
</dbReference>
<dbReference type="EMBL" id="AP023396">
    <property type="protein sequence ID" value="BCK53398.1"/>
    <property type="molecule type" value="Genomic_DNA"/>
</dbReference>
<proteinExistence type="predicted"/>
<dbReference type="KEGG" id="nwl:NWFMUON74_11700"/>
<evidence type="ECO:0000313" key="3">
    <source>
        <dbReference type="Proteomes" id="UP000516173"/>
    </source>
</evidence>
<reference evidence="2 3" key="1">
    <citation type="submission" date="2020-08" db="EMBL/GenBank/DDBJ databases">
        <title>Genome Sequencing of Nocardia wallacei strain FMUON74 and assembly.</title>
        <authorList>
            <person name="Toyokawa M."/>
            <person name="Uesaka K."/>
        </authorList>
    </citation>
    <scope>NUCLEOTIDE SEQUENCE [LARGE SCALE GENOMIC DNA]</scope>
    <source>
        <strain evidence="2 3">FMUON74</strain>
    </source>
</reference>
<dbReference type="InterPro" id="IPR050266">
    <property type="entry name" value="AB_hydrolase_sf"/>
</dbReference>
<keyword evidence="3" id="KW-1185">Reference proteome</keyword>
<sequence length="308" mass="32933">MGDTSARSVMGRRFKSVGVAVLAALVIGGAGGVGNAAPEGSYEGMVTVTGGDVHVVTDGKPRAEAVVLVHGLGGSVGWWEEVMPALRDKYVLRIDLLGHGQSAKSESGYSIAEQGSRVGEVLDRLGVRRAVVVGHSTGGYVATALAEQRRGLVEALALIDSGPRLDALTDNGPAGELLLNPAIGQPLWPLLPDAAIRYSMSSAFSCDVPIPDRLVADFRGMTYRSVTATSNASDEYLRDRVESDRLVDLHLPTMVIYGVQDKRWPAESFEEYRRVPNARLESLDCGHTPMLENPDITGALIRDFAENH</sequence>
<feature type="domain" description="AB hydrolase-1" evidence="1">
    <location>
        <begin position="65"/>
        <end position="294"/>
    </location>
</feature>
<dbReference type="SUPFAM" id="SSF53474">
    <property type="entry name" value="alpha/beta-Hydrolases"/>
    <property type="match status" value="1"/>
</dbReference>
<organism evidence="2 3">
    <name type="scientific">Nocardia wallacei</name>
    <dbReference type="NCBI Taxonomy" id="480035"/>
    <lineage>
        <taxon>Bacteria</taxon>
        <taxon>Bacillati</taxon>
        <taxon>Actinomycetota</taxon>
        <taxon>Actinomycetes</taxon>
        <taxon>Mycobacteriales</taxon>
        <taxon>Nocardiaceae</taxon>
        <taxon>Nocardia</taxon>
    </lineage>
</organism>
<dbReference type="Pfam" id="PF00561">
    <property type="entry name" value="Abhydrolase_1"/>
    <property type="match status" value="1"/>
</dbReference>
<dbReference type="AlphaFoldDB" id="A0A7G1KEA9"/>
<dbReference type="GO" id="GO:0016020">
    <property type="term" value="C:membrane"/>
    <property type="evidence" value="ECO:0007669"/>
    <property type="project" value="TreeGrafter"/>
</dbReference>
<evidence type="ECO:0000259" key="1">
    <source>
        <dbReference type="Pfam" id="PF00561"/>
    </source>
</evidence>
<keyword evidence="2" id="KW-0378">Hydrolase</keyword>
<name>A0A7G1KEA9_9NOCA</name>
<dbReference type="Proteomes" id="UP000516173">
    <property type="component" value="Chromosome"/>
</dbReference>
<dbReference type="PANTHER" id="PTHR43798:SF5">
    <property type="entry name" value="MONOACYLGLYCEROL LIPASE ABHD6"/>
    <property type="match status" value="1"/>
</dbReference>
<dbReference type="Gene3D" id="3.40.50.1820">
    <property type="entry name" value="alpha/beta hydrolase"/>
    <property type="match status" value="1"/>
</dbReference>
<accession>A0A7G1KEA9</accession>
<protein>
    <submittedName>
        <fullName evidence="2">Alpha/beta hydrolase</fullName>
    </submittedName>
</protein>
<evidence type="ECO:0000313" key="2">
    <source>
        <dbReference type="EMBL" id="BCK53398.1"/>
    </source>
</evidence>
<dbReference type="PANTHER" id="PTHR43798">
    <property type="entry name" value="MONOACYLGLYCEROL LIPASE"/>
    <property type="match status" value="1"/>
</dbReference>
<dbReference type="GO" id="GO:0046464">
    <property type="term" value="P:acylglycerol catabolic process"/>
    <property type="evidence" value="ECO:0007669"/>
    <property type="project" value="TreeGrafter"/>
</dbReference>
<dbReference type="InterPro" id="IPR029058">
    <property type="entry name" value="AB_hydrolase_fold"/>
</dbReference>
<dbReference type="PRINTS" id="PR00111">
    <property type="entry name" value="ABHYDROLASE"/>
</dbReference>
<gene>
    <name evidence="2" type="ORF">NWFMUON74_11700</name>
</gene>